<sequence>MNDHLSEALKNIPPNAPARMLGLLLSGAANGTPMRIVDEDALPRTFARPQSVPENWRDQADARAREYGANDADVAAADAFEKELDEHDAWGLCFFGWSNAAGYGYTDDHDSRAVAVDGWNAYEHFEALPFGAQTVIAVRALMGDTDADRVSAWCFMKHERNITWDVDYR</sequence>
<organism evidence="1 2">
    <name type="scientific">Bifidobacterium avesanii</name>
    <dbReference type="NCBI Taxonomy" id="1798157"/>
    <lineage>
        <taxon>Bacteria</taxon>
        <taxon>Bacillati</taxon>
        <taxon>Actinomycetota</taxon>
        <taxon>Actinomycetes</taxon>
        <taxon>Bifidobacteriales</taxon>
        <taxon>Bifidobacteriaceae</taxon>
        <taxon>Bifidobacterium</taxon>
    </lineage>
</organism>
<dbReference type="OrthoDB" id="3231893at2"/>
<evidence type="ECO:0000313" key="2">
    <source>
        <dbReference type="Proteomes" id="UP000469763"/>
    </source>
</evidence>
<comment type="caution">
    <text evidence="1">The sequence shown here is derived from an EMBL/GenBank/DDBJ whole genome shotgun (WGS) entry which is preliminary data.</text>
</comment>
<protein>
    <submittedName>
        <fullName evidence="1">Uncharacterized protein</fullName>
    </submittedName>
</protein>
<dbReference type="AlphaFoldDB" id="A0A7K3TIG9"/>
<accession>A0A7K3TIG9</accession>
<evidence type="ECO:0000313" key="1">
    <source>
        <dbReference type="EMBL" id="NEG78897.1"/>
    </source>
</evidence>
<keyword evidence="2" id="KW-1185">Reference proteome</keyword>
<dbReference type="RefSeq" id="WP_152350622.1">
    <property type="nucleotide sequence ID" value="NZ_WBSN01000011.1"/>
</dbReference>
<proteinExistence type="predicted"/>
<reference evidence="1 2" key="1">
    <citation type="submission" date="2019-10" db="EMBL/GenBank/DDBJ databases">
        <title>Bifidobacterium from non-human primates.</title>
        <authorList>
            <person name="Modesto M."/>
        </authorList>
    </citation>
    <scope>NUCLEOTIDE SEQUENCE [LARGE SCALE GENOMIC DNA]</scope>
    <source>
        <strain evidence="1 2">TREC</strain>
    </source>
</reference>
<dbReference type="EMBL" id="WHZY01000012">
    <property type="protein sequence ID" value="NEG78897.1"/>
    <property type="molecule type" value="Genomic_DNA"/>
</dbReference>
<dbReference type="Proteomes" id="UP000469763">
    <property type="component" value="Unassembled WGS sequence"/>
</dbReference>
<gene>
    <name evidence="1" type="ORF">GFD22_07925</name>
</gene>
<name>A0A7K3TIG9_9BIFI</name>